<proteinExistence type="inferred from homology"/>
<evidence type="ECO:0000256" key="2">
    <source>
        <dbReference type="ARBA" id="ARBA00022833"/>
    </source>
</evidence>
<dbReference type="PANTHER" id="PTHR42742:SF3">
    <property type="entry name" value="FRUCTOKINASE"/>
    <property type="match status" value="1"/>
</dbReference>
<evidence type="ECO:0000256" key="3">
    <source>
        <dbReference type="PIRNR" id="PIRNR036894"/>
    </source>
</evidence>
<dbReference type="GO" id="GO:0016853">
    <property type="term" value="F:isomerase activity"/>
    <property type="evidence" value="ECO:0007669"/>
    <property type="project" value="UniProtKB-KW"/>
</dbReference>
<sequence length="322" mass="35910">MLPVKFRPVPMERIWGGHKLKSTFGVTHEAPIGEYWVVSGHPNGMSVVCEGPLEGKTLNELTAAYPEAYLGTSHQSRFPLLIKFLEAEADLSVQIHPDDDYAQQYEGDFGKTEAWYILDAIEGGKVNYGHTFASREEYEKAVQNGAVKDYLRYRDIQKGDLVFVPARTLHALLAGTIVLEIQQTSDVTYRVYDWDRTDANGKPRQLHVDKAAQVLQYGAEDPVVSPVQLQEDEHVQHSRLVECQYFTIESLRARKAVSLSMGREGNPDVVIVAEGQGTLRAKVDGDNVTMSLRPGDAVLIPADVAAYQIDPNGDMTLVRTFY</sequence>
<name>A0ABY6Z6Q8_9BACL</name>
<dbReference type="RefSeq" id="WP_268045934.1">
    <property type="nucleotide sequence ID" value="NZ_CP104064.1"/>
</dbReference>
<comment type="similarity">
    <text evidence="3">Belongs to the mannose-6-phosphate isomerase type 1 family.</text>
</comment>
<keyword evidence="1 3" id="KW-0479">Metal-binding</keyword>
<dbReference type="CDD" id="cd07010">
    <property type="entry name" value="cupin_PMI_type_I_N_bac"/>
    <property type="match status" value="1"/>
</dbReference>
<dbReference type="PIRSF" id="PIRSF036894">
    <property type="entry name" value="PMI_Firm_short"/>
    <property type="match status" value="1"/>
</dbReference>
<dbReference type="InterPro" id="IPR051804">
    <property type="entry name" value="Carb_Metab_Reg_Kinase/Isom"/>
</dbReference>
<accession>A0ABY6Z6Q8</accession>
<evidence type="ECO:0000259" key="4">
    <source>
        <dbReference type="Pfam" id="PF20511"/>
    </source>
</evidence>
<dbReference type="Pfam" id="PF20511">
    <property type="entry name" value="PMI_typeI_cat"/>
    <property type="match status" value="1"/>
</dbReference>
<evidence type="ECO:0000313" key="6">
    <source>
        <dbReference type="Proteomes" id="UP001164803"/>
    </source>
</evidence>
<evidence type="ECO:0000313" key="5">
    <source>
        <dbReference type="EMBL" id="WAH38368.1"/>
    </source>
</evidence>
<keyword evidence="2 3" id="KW-0862">Zinc</keyword>
<comment type="cofactor">
    <cofactor evidence="3">
        <name>Zn(2+)</name>
        <dbReference type="ChEBI" id="CHEBI:29105"/>
    </cofactor>
</comment>
<comment type="catalytic activity">
    <reaction evidence="3">
        <text>D-mannose 6-phosphate = D-fructose 6-phosphate</text>
        <dbReference type="Rhea" id="RHEA:12356"/>
        <dbReference type="ChEBI" id="CHEBI:58735"/>
        <dbReference type="ChEBI" id="CHEBI:61527"/>
        <dbReference type="EC" id="5.3.1.8"/>
    </reaction>
</comment>
<dbReference type="InterPro" id="IPR011051">
    <property type="entry name" value="RmlC_Cupin_sf"/>
</dbReference>
<protein>
    <recommendedName>
        <fullName evidence="3">Mannose-6-phosphate isomerase</fullName>
        <ecNumber evidence="3">5.3.1.8</ecNumber>
    </recommendedName>
</protein>
<dbReference type="Gene3D" id="2.60.120.10">
    <property type="entry name" value="Jelly Rolls"/>
    <property type="match status" value="2"/>
</dbReference>
<dbReference type="EMBL" id="CP104064">
    <property type="protein sequence ID" value="WAH38368.1"/>
    <property type="molecule type" value="Genomic_DNA"/>
</dbReference>
<dbReference type="Proteomes" id="UP001164803">
    <property type="component" value="Chromosome"/>
</dbReference>
<keyword evidence="3 5" id="KW-0413">Isomerase</keyword>
<dbReference type="PANTHER" id="PTHR42742">
    <property type="entry name" value="TRANSCRIPTIONAL REPRESSOR MPRA"/>
    <property type="match status" value="1"/>
</dbReference>
<dbReference type="SUPFAM" id="SSF51182">
    <property type="entry name" value="RmlC-like cupins"/>
    <property type="match status" value="1"/>
</dbReference>
<gene>
    <name evidence="5" type="ORF">NZD86_07790</name>
</gene>
<reference evidence="5" key="1">
    <citation type="submission" date="2022-08" db="EMBL/GenBank/DDBJ databases">
        <title>Alicyclobacillus dauci DSM2870, complete genome.</title>
        <authorList>
            <person name="Wang Q."/>
            <person name="Cai R."/>
            <person name="Wang Z."/>
        </authorList>
    </citation>
    <scope>NUCLEOTIDE SEQUENCE</scope>
    <source>
        <strain evidence="5">DSM 28700</strain>
    </source>
</reference>
<dbReference type="InterPro" id="IPR046457">
    <property type="entry name" value="PMI_typeI_cat"/>
</dbReference>
<keyword evidence="6" id="KW-1185">Reference proteome</keyword>
<feature type="domain" description="Phosphomannose isomerase type I catalytic" evidence="4">
    <location>
        <begin position="12"/>
        <end position="104"/>
    </location>
</feature>
<dbReference type="EC" id="5.3.1.8" evidence="3"/>
<organism evidence="5 6">
    <name type="scientific">Alicyclobacillus dauci</name>
    <dbReference type="NCBI Taxonomy" id="1475485"/>
    <lineage>
        <taxon>Bacteria</taxon>
        <taxon>Bacillati</taxon>
        <taxon>Bacillota</taxon>
        <taxon>Bacilli</taxon>
        <taxon>Bacillales</taxon>
        <taxon>Alicyclobacillaceae</taxon>
        <taxon>Alicyclobacillus</taxon>
    </lineage>
</organism>
<evidence type="ECO:0000256" key="1">
    <source>
        <dbReference type="ARBA" id="ARBA00022723"/>
    </source>
</evidence>
<dbReference type="InterPro" id="IPR014628">
    <property type="entry name" value="Man6P_isomerase_Firm_short"/>
</dbReference>
<dbReference type="InterPro" id="IPR014710">
    <property type="entry name" value="RmlC-like_jellyroll"/>
</dbReference>